<proteinExistence type="predicted"/>
<evidence type="ECO:0000313" key="3">
    <source>
        <dbReference type="Proteomes" id="UP001634393"/>
    </source>
</evidence>
<dbReference type="Gene3D" id="3.50.50.60">
    <property type="entry name" value="FAD/NAD(P)-binding domain"/>
    <property type="match status" value="1"/>
</dbReference>
<dbReference type="InterPro" id="IPR053212">
    <property type="entry name" value="DHP_3-monooxygenase"/>
</dbReference>
<dbReference type="PROSITE" id="PS51257">
    <property type="entry name" value="PROKAR_LIPOPROTEIN"/>
    <property type="match status" value="1"/>
</dbReference>
<name>A0ABD3S3K9_9LAMI</name>
<reference evidence="2 3" key="1">
    <citation type="submission" date="2024-12" db="EMBL/GenBank/DDBJ databases">
        <title>The unique morphological basis and parallel evolutionary history of personate flowers in Penstemon.</title>
        <authorList>
            <person name="Depatie T.H."/>
            <person name="Wessinger C.A."/>
        </authorList>
    </citation>
    <scope>NUCLEOTIDE SEQUENCE [LARGE SCALE GENOMIC DNA]</scope>
    <source>
        <strain evidence="2">WTNN_2</strain>
        <tissue evidence="2">Leaf</tissue>
    </source>
</reference>
<dbReference type="PRINTS" id="PR00420">
    <property type="entry name" value="RNGMNOXGNASE"/>
</dbReference>
<organism evidence="2 3">
    <name type="scientific">Penstemon smallii</name>
    <dbReference type="NCBI Taxonomy" id="265156"/>
    <lineage>
        <taxon>Eukaryota</taxon>
        <taxon>Viridiplantae</taxon>
        <taxon>Streptophyta</taxon>
        <taxon>Embryophyta</taxon>
        <taxon>Tracheophyta</taxon>
        <taxon>Spermatophyta</taxon>
        <taxon>Magnoliopsida</taxon>
        <taxon>eudicotyledons</taxon>
        <taxon>Gunneridae</taxon>
        <taxon>Pentapetalae</taxon>
        <taxon>asterids</taxon>
        <taxon>lamiids</taxon>
        <taxon>Lamiales</taxon>
        <taxon>Plantaginaceae</taxon>
        <taxon>Cheloneae</taxon>
        <taxon>Penstemon</taxon>
    </lineage>
</organism>
<dbReference type="Pfam" id="PF01494">
    <property type="entry name" value="FAD_binding_3"/>
    <property type="match status" value="1"/>
</dbReference>
<dbReference type="PANTHER" id="PTHR47469:SF2">
    <property type="entry name" value="OS06G0597600 PROTEIN"/>
    <property type="match status" value="1"/>
</dbReference>
<dbReference type="EMBL" id="JBJXBP010000007">
    <property type="protein sequence ID" value="KAL3819064.1"/>
    <property type="molecule type" value="Genomic_DNA"/>
</dbReference>
<dbReference type="InterPro" id="IPR002938">
    <property type="entry name" value="FAD-bd"/>
</dbReference>
<evidence type="ECO:0000259" key="1">
    <source>
        <dbReference type="Pfam" id="PF01494"/>
    </source>
</evidence>
<evidence type="ECO:0000313" key="2">
    <source>
        <dbReference type="EMBL" id="KAL3819064.1"/>
    </source>
</evidence>
<dbReference type="SUPFAM" id="SSF51905">
    <property type="entry name" value="FAD/NAD(P)-binding domain"/>
    <property type="match status" value="1"/>
</dbReference>
<accession>A0ABD3S3K9</accession>
<keyword evidence="3" id="KW-1185">Reference proteome</keyword>
<sequence length="416" mass="46694">MKGKAVVVGGSIAGISCAHSLISAGWDVVVLEKTSSPPDGCATGAGLGLDTVSMKLVESWLGQPELLQLTTVPLTIEHEQAIDGDTKIIRTLTRDENFNFRAAHWADLHNLLYCSLPPDIVLWGHCFLSFCNSEENTFAKVQAKILQTDETIELVADLLVAADGCLSSIRKIFLPHLKLRYAGYCGWRGVLDYSGNENSETILALKKAYPDLGRCNYFDIGYEGHAILYELLNKRINWIWYRNQPEPESKGNSVTTKASKHTIEKMYEEAEKVWIPELVKVMRETNEPFLNAIYDSEPLEQYYWDNVVLIGDAAHPITPHGARSTNMSILDAAVLGKCLEKWGVEDLKSALGEYESIRRPVVSEQVVFSRKMGRMKQRLPVLDRELFDPMTASQEESKVLHLRNIPYFSDTPSILM</sequence>
<comment type="caution">
    <text evidence="2">The sequence shown here is derived from an EMBL/GenBank/DDBJ whole genome shotgun (WGS) entry which is preliminary data.</text>
</comment>
<feature type="domain" description="FAD-binding" evidence="1">
    <location>
        <begin position="299"/>
        <end position="366"/>
    </location>
</feature>
<gene>
    <name evidence="2" type="ORF">ACJIZ3_004969</name>
</gene>
<dbReference type="InterPro" id="IPR036188">
    <property type="entry name" value="FAD/NAD-bd_sf"/>
</dbReference>
<dbReference type="AlphaFoldDB" id="A0ABD3S3K9"/>
<dbReference type="SUPFAM" id="SSF54373">
    <property type="entry name" value="FAD-linked reductases, C-terminal domain"/>
    <property type="match status" value="1"/>
</dbReference>
<protein>
    <recommendedName>
        <fullName evidence="1">FAD-binding domain-containing protein</fullName>
    </recommendedName>
</protein>
<dbReference type="Proteomes" id="UP001634393">
    <property type="component" value="Unassembled WGS sequence"/>
</dbReference>
<dbReference type="PANTHER" id="PTHR47469">
    <property type="entry name" value="MONOOXYGENASE-LIKE"/>
    <property type="match status" value="1"/>
</dbReference>